<name>A0ABW8CMB0_9ACTN</name>
<dbReference type="EMBL" id="JBITYG010000018">
    <property type="protein sequence ID" value="MFI9106481.1"/>
    <property type="molecule type" value="Genomic_DNA"/>
</dbReference>
<proteinExistence type="predicted"/>
<dbReference type="Proteomes" id="UP001614394">
    <property type="component" value="Unassembled WGS sequence"/>
</dbReference>
<keyword evidence="2" id="KW-1185">Reference proteome</keyword>
<evidence type="ECO:0000313" key="1">
    <source>
        <dbReference type="EMBL" id="MFI9106481.1"/>
    </source>
</evidence>
<evidence type="ECO:0000313" key="2">
    <source>
        <dbReference type="Proteomes" id="UP001614394"/>
    </source>
</evidence>
<evidence type="ECO:0008006" key="3">
    <source>
        <dbReference type="Google" id="ProtNLM"/>
    </source>
</evidence>
<reference evidence="1 2" key="1">
    <citation type="submission" date="2024-10" db="EMBL/GenBank/DDBJ databases">
        <title>The Natural Products Discovery Center: Release of the First 8490 Sequenced Strains for Exploring Actinobacteria Biosynthetic Diversity.</title>
        <authorList>
            <person name="Kalkreuter E."/>
            <person name="Kautsar S.A."/>
            <person name="Yang D."/>
            <person name="Bader C.D."/>
            <person name="Teijaro C.N."/>
            <person name="Fluegel L."/>
            <person name="Davis C.M."/>
            <person name="Simpson J.R."/>
            <person name="Lauterbach L."/>
            <person name="Steele A.D."/>
            <person name="Gui C."/>
            <person name="Meng S."/>
            <person name="Li G."/>
            <person name="Viehrig K."/>
            <person name="Ye F."/>
            <person name="Su P."/>
            <person name="Kiefer A.F."/>
            <person name="Nichols A."/>
            <person name="Cepeda A.J."/>
            <person name="Yan W."/>
            <person name="Fan B."/>
            <person name="Jiang Y."/>
            <person name="Adhikari A."/>
            <person name="Zheng C.-J."/>
            <person name="Schuster L."/>
            <person name="Cowan T.M."/>
            <person name="Smanski M.J."/>
            <person name="Chevrette M.G."/>
            <person name="De Carvalho L.P.S."/>
            <person name="Shen B."/>
        </authorList>
    </citation>
    <scope>NUCLEOTIDE SEQUENCE [LARGE SCALE GENOMIC DNA]</scope>
    <source>
        <strain evidence="1 2">NPDC053399</strain>
    </source>
</reference>
<comment type="caution">
    <text evidence="1">The sequence shown here is derived from an EMBL/GenBank/DDBJ whole genome shotgun (WGS) entry which is preliminary data.</text>
</comment>
<protein>
    <recommendedName>
        <fullName evidence="3">Lipoprotein</fullName>
    </recommendedName>
</protein>
<accession>A0ABW8CMB0</accession>
<sequence>MPDGCQLIKAATIVRIAPGAECKPSQFDNTTMAAMITKMPSWDTPSGSGGQRLHLRVHLTVSPAAKSMYDMDKSTALNALKEMRTTTDSRSLTGLGEEAHVVHAVDKDMGGLAEATVIVHEGNAAFSVSFGYDTSDSGPRQQQSEDAAVAAARDVLGSLS</sequence>
<organism evidence="1 2">
    <name type="scientific">Streptomyces fildesensis</name>
    <dbReference type="NCBI Taxonomy" id="375757"/>
    <lineage>
        <taxon>Bacteria</taxon>
        <taxon>Bacillati</taxon>
        <taxon>Actinomycetota</taxon>
        <taxon>Actinomycetes</taxon>
        <taxon>Kitasatosporales</taxon>
        <taxon>Streptomycetaceae</taxon>
        <taxon>Streptomyces</taxon>
    </lineage>
</organism>
<gene>
    <name evidence="1" type="ORF">ACIGXA_38855</name>
</gene>
<dbReference type="RefSeq" id="WP_399658020.1">
    <property type="nucleotide sequence ID" value="NZ_JBITYG010000018.1"/>
</dbReference>